<evidence type="ECO:0000256" key="4">
    <source>
        <dbReference type="ARBA" id="ARBA00022807"/>
    </source>
</evidence>
<feature type="domain" description="Calpain catalytic" evidence="7">
    <location>
        <begin position="17"/>
        <end position="389"/>
    </location>
</feature>
<dbReference type="Pfam" id="PF00648">
    <property type="entry name" value="Peptidase_C2"/>
    <property type="match status" value="2"/>
</dbReference>
<evidence type="ECO:0000256" key="3">
    <source>
        <dbReference type="ARBA" id="ARBA00022801"/>
    </source>
</evidence>
<feature type="region of interest" description="Disordered" evidence="6">
    <location>
        <begin position="1"/>
        <end position="46"/>
    </location>
</feature>
<dbReference type="InterPro" id="IPR001300">
    <property type="entry name" value="Peptidase_C2_calpain_cat"/>
</dbReference>
<evidence type="ECO:0000256" key="6">
    <source>
        <dbReference type="SAM" id="MobiDB-lite"/>
    </source>
</evidence>
<dbReference type="InterPro" id="IPR038765">
    <property type="entry name" value="Papain-like_cys_pep_sf"/>
</dbReference>
<comment type="similarity">
    <text evidence="1">Belongs to the peptidase C2 family.</text>
</comment>
<accession>A0A1D3D398</accession>
<dbReference type="PANTHER" id="PTHR10183">
    <property type="entry name" value="CALPAIN"/>
    <property type="match status" value="1"/>
</dbReference>
<keyword evidence="3" id="KW-0378">Hydrolase</keyword>
<dbReference type="SMART" id="SM00230">
    <property type="entry name" value="CysPc"/>
    <property type="match status" value="1"/>
</dbReference>
<evidence type="ECO:0000256" key="1">
    <source>
        <dbReference type="ARBA" id="ARBA00007623"/>
    </source>
</evidence>
<proteinExistence type="inferred from homology"/>
<dbReference type="GO" id="GO:0004198">
    <property type="term" value="F:calcium-dependent cysteine-type endopeptidase activity"/>
    <property type="evidence" value="ECO:0007669"/>
    <property type="project" value="InterPro"/>
</dbReference>
<keyword evidence="2" id="KW-0645">Protease</keyword>
<keyword evidence="4" id="KW-0788">Thiol protease</keyword>
<dbReference type="VEuPathDB" id="ToxoDB:cyc_01070"/>
<keyword evidence="9" id="KW-1185">Reference proteome</keyword>
<dbReference type="AlphaFoldDB" id="A0A1D3D398"/>
<evidence type="ECO:0000256" key="2">
    <source>
        <dbReference type="ARBA" id="ARBA00022670"/>
    </source>
</evidence>
<comment type="caution">
    <text evidence="5">Lacks conserved residue(s) required for the propagation of feature annotation.</text>
</comment>
<dbReference type="Proteomes" id="UP000095192">
    <property type="component" value="Unassembled WGS sequence"/>
</dbReference>
<evidence type="ECO:0000313" key="8">
    <source>
        <dbReference type="EMBL" id="OEH77922.1"/>
    </source>
</evidence>
<evidence type="ECO:0000259" key="7">
    <source>
        <dbReference type="PROSITE" id="PS50203"/>
    </source>
</evidence>
<organism evidence="8 9">
    <name type="scientific">Cyclospora cayetanensis</name>
    <dbReference type="NCBI Taxonomy" id="88456"/>
    <lineage>
        <taxon>Eukaryota</taxon>
        <taxon>Sar</taxon>
        <taxon>Alveolata</taxon>
        <taxon>Apicomplexa</taxon>
        <taxon>Conoidasida</taxon>
        <taxon>Coccidia</taxon>
        <taxon>Eucoccidiorida</taxon>
        <taxon>Eimeriorina</taxon>
        <taxon>Eimeriidae</taxon>
        <taxon>Cyclospora</taxon>
    </lineage>
</organism>
<dbReference type="SUPFAM" id="SSF54001">
    <property type="entry name" value="Cysteine proteinases"/>
    <property type="match status" value="1"/>
</dbReference>
<feature type="region of interest" description="Disordered" evidence="6">
    <location>
        <begin position="173"/>
        <end position="202"/>
    </location>
</feature>
<protein>
    <submittedName>
        <fullName evidence="8">Calpain family cysteine</fullName>
    </submittedName>
</protein>
<dbReference type="GO" id="GO:0006508">
    <property type="term" value="P:proteolysis"/>
    <property type="evidence" value="ECO:0007669"/>
    <property type="project" value="UniProtKB-KW"/>
</dbReference>
<gene>
    <name evidence="8" type="ORF">cyc_01070</name>
</gene>
<comment type="caution">
    <text evidence="8">The sequence shown here is derived from an EMBL/GenBank/DDBJ whole genome shotgun (WGS) entry which is preliminary data.</text>
</comment>
<dbReference type="VEuPathDB" id="ToxoDB:LOC34618146"/>
<name>A0A1D3D398_9EIME</name>
<reference evidence="8 9" key="1">
    <citation type="journal article" date="2016" name="BMC Genomics">
        <title>Comparative genomics reveals Cyclospora cayetanensis possesses coccidia-like metabolism and invasion components but unique surface antigens.</title>
        <authorList>
            <person name="Liu S."/>
            <person name="Wang L."/>
            <person name="Zheng H."/>
            <person name="Xu Z."/>
            <person name="Roellig D.M."/>
            <person name="Li N."/>
            <person name="Frace M.A."/>
            <person name="Tang K."/>
            <person name="Arrowood M.J."/>
            <person name="Moss D.M."/>
            <person name="Zhang L."/>
            <person name="Feng Y."/>
            <person name="Xiao L."/>
        </authorList>
    </citation>
    <scope>NUCLEOTIDE SEQUENCE [LARGE SCALE GENOMIC DNA]</scope>
    <source>
        <strain evidence="8 9">CHN_HEN01</strain>
    </source>
</reference>
<dbReference type="Gene3D" id="3.90.70.10">
    <property type="entry name" value="Cysteine proteinases"/>
    <property type="match status" value="1"/>
</dbReference>
<dbReference type="InterPro" id="IPR022684">
    <property type="entry name" value="Calpain_cysteine_protease"/>
</dbReference>
<dbReference type="EMBL" id="JROU02000929">
    <property type="protein sequence ID" value="OEH77922.1"/>
    <property type="molecule type" value="Genomic_DNA"/>
</dbReference>
<dbReference type="PANTHER" id="PTHR10183:SF379">
    <property type="entry name" value="CALPAIN-5"/>
    <property type="match status" value="1"/>
</dbReference>
<feature type="region of interest" description="Disordered" evidence="6">
    <location>
        <begin position="626"/>
        <end position="646"/>
    </location>
</feature>
<dbReference type="InParanoid" id="A0A1D3D398"/>
<feature type="compositionally biased region" description="Polar residues" evidence="6">
    <location>
        <begin position="1"/>
        <end position="10"/>
    </location>
</feature>
<dbReference type="Gene3D" id="2.60.120.380">
    <property type="match status" value="1"/>
</dbReference>
<dbReference type="PROSITE" id="PS50203">
    <property type="entry name" value="CALPAIN_CAT"/>
    <property type="match status" value="1"/>
</dbReference>
<feature type="region of interest" description="Disordered" evidence="6">
    <location>
        <begin position="61"/>
        <end position="86"/>
    </location>
</feature>
<sequence length="896" mass="98381">MRPKASQNSGLKGDDGLYEDAEFPGNPPVPSLKPPGSEGEPPGILKGLLWRRPDEIVFSMQHQQAKSHQTSRLQQQQRNSAQEQLFSQPHAERRAILFNSSRPASTVVQGLLPSHAFAAAASGLAISHPLAIREALIHPQHWRARGLFCVAFFRSGEREVVCIDTRLPCRRSQQLKEHNRQSRRSTKGSSSEARKSRSSNGKGTLLRAAPLKECPPNCATSAALQIQEGNSQLCSSKRISSVSPNSENGYRCTLDSTEAQADATDSLIEFAFTHCHAFEEVWLPLLEKAYAKFLGSYEAVAQRAFCTGGCFISSIARGTATEKEILSNRQYTVVDVVRVEELRLVRLHNPWKVPTWRGEFSDYHRSWTQYPAQQDQDNKQSGEGTHGLFECIEADCGFGRKHVSFHKALKQQQPLVLSAEWQFSMAGLAALYVTVHRATWSGLSLCGLPRDWNRQQAAAGATALQPLALCTLQQGQRLSGRIRESSSTMVNKQHTISTGVLSKGPFPAWRVRYSQPAQTADIAKIRKSHTPLQSSAAKSAAAAAPFCVDAVVNGRLEVSCENFGSGATKPAVVPQCNRTTPACAEYTVVSRPSALVRYEYQAEGFDMAWVNAPMFLVSFPEPSSVTNASHKHQEARINESQQSHPLSQETRPALQEAFLSITQSSALDVAPISMAVFHARECRRIWSFSDAKLVGVSQAVADDARRAASAPKTLSIIRCMDTGLRSSHLACSSFFVQIEADEWFVEAVGNEQCCIKLTILKGSGPLIVSPCLEVGGATGAFVLNVFSDLPLERLEALDYEHYRTLIGQWELETAGGSHNFPELLATPNGLQNKTVPLRKKGKAQPVTCPLPLIGTKRVPRGWVSNPQYLLSVAETVQVGITLARHDDCWGIQKEQV</sequence>
<evidence type="ECO:0000256" key="5">
    <source>
        <dbReference type="PROSITE-ProRule" id="PRU00239"/>
    </source>
</evidence>
<evidence type="ECO:0000313" key="9">
    <source>
        <dbReference type="Proteomes" id="UP000095192"/>
    </source>
</evidence>